<dbReference type="Gene3D" id="1.10.10.10">
    <property type="entry name" value="Winged helix-like DNA-binding domain superfamily/Winged helix DNA-binding domain"/>
    <property type="match status" value="1"/>
</dbReference>
<name>A0A0J5Y3L4_9BACI</name>
<dbReference type="PANTHER" id="PTHR43537:SF47">
    <property type="entry name" value="REGULATORY PROTEIN GNTR HTH"/>
    <property type="match status" value="1"/>
</dbReference>
<dbReference type="GO" id="GO:0003700">
    <property type="term" value="F:DNA-binding transcription factor activity"/>
    <property type="evidence" value="ECO:0007669"/>
    <property type="project" value="InterPro"/>
</dbReference>
<dbReference type="AlphaFoldDB" id="A0A0J5Y3L4"/>
<dbReference type="OrthoDB" id="114741at2"/>
<dbReference type="SMART" id="SM00345">
    <property type="entry name" value="HTH_GNTR"/>
    <property type="match status" value="1"/>
</dbReference>
<dbReference type="InterPro" id="IPR000524">
    <property type="entry name" value="Tscrpt_reg_HTH_GntR"/>
</dbReference>
<dbReference type="PATRIC" id="fig|189381.10.peg.2585"/>
<keyword evidence="3" id="KW-0804">Transcription</keyword>
<proteinExistence type="predicted"/>
<evidence type="ECO:0000256" key="3">
    <source>
        <dbReference type="ARBA" id="ARBA00023163"/>
    </source>
</evidence>
<comment type="caution">
    <text evidence="4">The sequence shown here is derived from an EMBL/GenBank/DDBJ whole genome shotgun (WGS) entry which is preliminary data.</text>
</comment>
<sequence>MTSIEKPLSYHEQLHMTIKERIVTGHYEPGERLFEAQLAREFGVSRSPVREAMKTLEQEGLILFDPKKGLSVYKPSIKDVQDIYQCRQVLESLAVSLACEHASDEEIRTAHERVQIAQKVYEENLEDSSVQLISLNSKFHDAIIIGSHNTRLHDQLEQMRALTFFYRRMNVEDRMRCREILDQHMEISRHLTNRDGEKAAKAMHDHVATDLRFLVKLLERDGEEAG</sequence>
<dbReference type="SMART" id="SM00895">
    <property type="entry name" value="FCD"/>
    <property type="match status" value="1"/>
</dbReference>
<dbReference type="PRINTS" id="PR00033">
    <property type="entry name" value="HTHASNC"/>
</dbReference>
<dbReference type="RefSeq" id="WP_048006509.1">
    <property type="nucleotide sequence ID" value="NZ_CP047095.1"/>
</dbReference>
<dbReference type="PROSITE" id="PS50949">
    <property type="entry name" value="HTH_GNTR"/>
    <property type="match status" value="1"/>
</dbReference>
<evidence type="ECO:0000256" key="1">
    <source>
        <dbReference type="ARBA" id="ARBA00023015"/>
    </source>
</evidence>
<dbReference type="InterPro" id="IPR000485">
    <property type="entry name" value="AsnC-type_HTH_dom"/>
</dbReference>
<evidence type="ECO:0000256" key="2">
    <source>
        <dbReference type="ARBA" id="ARBA00023125"/>
    </source>
</evidence>
<dbReference type="GO" id="GO:0043565">
    <property type="term" value="F:sequence-specific DNA binding"/>
    <property type="evidence" value="ECO:0007669"/>
    <property type="project" value="InterPro"/>
</dbReference>
<dbReference type="PANTHER" id="PTHR43537">
    <property type="entry name" value="TRANSCRIPTIONAL REGULATOR, GNTR FAMILY"/>
    <property type="match status" value="1"/>
</dbReference>
<dbReference type="InterPro" id="IPR036388">
    <property type="entry name" value="WH-like_DNA-bd_sf"/>
</dbReference>
<evidence type="ECO:0000313" key="4">
    <source>
        <dbReference type="EMBL" id="KZE51620.1"/>
    </source>
</evidence>
<evidence type="ECO:0000313" key="5">
    <source>
        <dbReference type="Proteomes" id="UP000076510"/>
    </source>
</evidence>
<dbReference type="Gene3D" id="1.20.120.530">
    <property type="entry name" value="GntR ligand-binding domain-like"/>
    <property type="match status" value="1"/>
</dbReference>
<accession>A0A0J5Y3L4</accession>
<dbReference type="PRINTS" id="PR00035">
    <property type="entry name" value="HTHGNTR"/>
</dbReference>
<dbReference type="Pfam" id="PF00392">
    <property type="entry name" value="GntR"/>
    <property type="match status" value="1"/>
</dbReference>
<gene>
    <name evidence="4" type="ORF">AV649_14070</name>
</gene>
<keyword evidence="1" id="KW-0805">Transcription regulation</keyword>
<dbReference type="CDD" id="cd07377">
    <property type="entry name" value="WHTH_GntR"/>
    <property type="match status" value="1"/>
</dbReference>
<reference evidence="5" key="1">
    <citation type="submission" date="2016-01" db="EMBL/GenBank/DDBJ databases">
        <title>Whole genome sequencing of Bhargavaea cecembensis T14.</title>
        <authorList>
            <person name="Hong K.W."/>
        </authorList>
    </citation>
    <scope>NUCLEOTIDE SEQUENCE [LARGE SCALE GENOMIC DNA]</scope>
    <source>
        <strain evidence="5">M19</strain>
    </source>
</reference>
<dbReference type="SUPFAM" id="SSF48008">
    <property type="entry name" value="GntR ligand-binding domain-like"/>
    <property type="match status" value="1"/>
</dbReference>
<dbReference type="SUPFAM" id="SSF46785">
    <property type="entry name" value="Winged helix' DNA-binding domain"/>
    <property type="match status" value="1"/>
</dbReference>
<keyword evidence="2" id="KW-0238">DNA-binding</keyword>
<dbReference type="InterPro" id="IPR036390">
    <property type="entry name" value="WH_DNA-bd_sf"/>
</dbReference>
<dbReference type="EMBL" id="LQQY01000007">
    <property type="protein sequence ID" value="KZE51620.1"/>
    <property type="molecule type" value="Genomic_DNA"/>
</dbReference>
<dbReference type="InterPro" id="IPR011711">
    <property type="entry name" value="GntR_C"/>
</dbReference>
<dbReference type="Pfam" id="PF07729">
    <property type="entry name" value="FCD"/>
    <property type="match status" value="1"/>
</dbReference>
<dbReference type="InterPro" id="IPR008920">
    <property type="entry name" value="TF_FadR/GntR_C"/>
</dbReference>
<protein>
    <submittedName>
        <fullName evidence="4">Uncharacterized protein</fullName>
    </submittedName>
</protein>
<dbReference type="Proteomes" id="UP000076510">
    <property type="component" value="Unassembled WGS sequence"/>
</dbReference>
<organism evidence="4 5">
    <name type="scientific">Rossellomorea marisflavi</name>
    <dbReference type="NCBI Taxonomy" id="189381"/>
    <lineage>
        <taxon>Bacteria</taxon>
        <taxon>Bacillati</taxon>
        <taxon>Bacillota</taxon>
        <taxon>Bacilli</taxon>
        <taxon>Bacillales</taxon>
        <taxon>Bacillaceae</taxon>
        <taxon>Rossellomorea</taxon>
    </lineage>
</organism>